<keyword evidence="5 7" id="KW-0862">Zinc</keyword>
<dbReference type="InterPro" id="IPR033411">
    <property type="entry name" value="Ribonuclease_PIN"/>
</dbReference>
<dbReference type="GO" id="GO:0046872">
    <property type="term" value="F:metal ion binding"/>
    <property type="evidence" value="ECO:0007669"/>
    <property type="project" value="UniProtKB-UniRule"/>
</dbReference>
<dbReference type="GO" id="GO:0005730">
    <property type="term" value="C:nucleolus"/>
    <property type="evidence" value="ECO:0007669"/>
    <property type="project" value="UniProtKB-SubCell"/>
</dbReference>
<evidence type="ECO:0000256" key="9">
    <source>
        <dbReference type="SAM" id="MobiDB-lite"/>
    </source>
</evidence>
<dbReference type="GO" id="GO:0004521">
    <property type="term" value="F:RNA endonuclease activity"/>
    <property type="evidence" value="ECO:0007669"/>
    <property type="project" value="UniProtKB-UniRule"/>
</dbReference>
<dbReference type="FunFam" id="3.40.50.1010:FF:000020">
    <property type="entry name" value="20S-pre-rRNA D-site endonuclease NOB1"/>
    <property type="match status" value="1"/>
</dbReference>
<dbReference type="Proteomes" id="UP000799539">
    <property type="component" value="Unassembled WGS sequence"/>
</dbReference>
<keyword evidence="2" id="KW-0540">Nuclease</keyword>
<dbReference type="GO" id="GO:0016787">
    <property type="term" value="F:hydrolase activity"/>
    <property type="evidence" value="ECO:0007669"/>
    <property type="project" value="UniProtKB-KW"/>
</dbReference>
<dbReference type="EMBL" id="ML992694">
    <property type="protein sequence ID" value="KAF2208374.1"/>
    <property type="molecule type" value="Genomic_DNA"/>
</dbReference>
<evidence type="ECO:0000256" key="6">
    <source>
        <dbReference type="ARBA" id="ARBA00023242"/>
    </source>
</evidence>
<evidence type="ECO:0000259" key="11">
    <source>
        <dbReference type="Pfam" id="PF17146"/>
    </source>
</evidence>
<evidence type="ECO:0000313" key="12">
    <source>
        <dbReference type="EMBL" id="KAF2208374.1"/>
    </source>
</evidence>
<dbReference type="InterPro" id="IPR036283">
    <property type="entry name" value="NOB1_Zf-like_sf"/>
</dbReference>
<feature type="domain" description="Ribonuclease PIN" evidence="11">
    <location>
        <begin position="10"/>
        <end position="101"/>
    </location>
</feature>
<dbReference type="AlphaFoldDB" id="A0A6A6F506"/>
<evidence type="ECO:0000256" key="8">
    <source>
        <dbReference type="PIRSR" id="PIRSR037125-1"/>
    </source>
</evidence>
<evidence type="ECO:0000256" key="5">
    <source>
        <dbReference type="ARBA" id="ARBA00022833"/>
    </source>
</evidence>
<dbReference type="Pfam" id="PF08772">
    <property type="entry name" value="Zn_ribbon_NOB1"/>
    <property type="match status" value="1"/>
</dbReference>
<keyword evidence="3 7" id="KW-0479">Metal-binding</keyword>
<feature type="binding site" evidence="8">
    <location>
        <position position="315"/>
    </location>
    <ligand>
        <name>Zn(2+)</name>
        <dbReference type="ChEBI" id="CHEBI:29105"/>
    </ligand>
</feature>
<dbReference type="OrthoDB" id="446759at2759"/>
<feature type="region of interest" description="Disordered" evidence="9">
    <location>
        <begin position="109"/>
        <end position="179"/>
    </location>
</feature>
<dbReference type="GO" id="GO:0005737">
    <property type="term" value="C:cytoplasm"/>
    <property type="evidence" value="ECO:0007669"/>
    <property type="project" value="UniProtKB-ARBA"/>
</dbReference>
<dbReference type="PIRSF" id="PIRSF037125">
    <property type="entry name" value="D-site_20S_pre-rRNA_nuclease"/>
    <property type="match status" value="1"/>
</dbReference>
<comment type="similarity">
    <text evidence="1 7">Belongs to the NOB1 family.</text>
</comment>
<dbReference type="SUPFAM" id="SSF144206">
    <property type="entry name" value="NOB1 zinc finger-like"/>
    <property type="match status" value="1"/>
</dbReference>
<feature type="compositionally biased region" description="Basic and acidic residues" evidence="9">
    <location>
        <begin position="386"/>
        <end position="401"/>
    </location>
</feature>
<dbReference type="InterPro" id="IPR017117">
    <property type="entry name" value="Nob1_euk"/>
</dbReference>
<dbReference type="PANTHER" id="PTHR12814">
    <property type="entry name" value="RNA-BINDING PROTEIN NOB1"/>
    <property type="match status" value="1"/>
</dbReference>
<dbReference type="Pfam" id="PF17146">
    <property type="entry name" value="PIN_6"/>
    <property type="match status" value="1"/>
</dbReference>
<comment type="subcellular location">
    <subcellularLocation>
        <location evidence="7">Nucleus</location>
        <location evidence="7">Nucleolus</location>
    </subcellularLocation>
</comment>
<name>A0A6A6F506_9PEZI</name>
<dbReference type="InterPro" id="IPR039907">
    <property type="entry name" value="NOB1"/>
</dbReference>
<comment type="function">
    <text evidence="7">Required for the synthesis of 40S ribosome subunits. Has a role in processing 20S pre-rRNA into the mature 18S rRNA, where it is required for cleavage at the 3' end of the mature 18S rRNA (D-site). Accompanies the 20S pre-rRNA from the nucleus to the cytoplasm.</text>
</comment>
<dbReference type="CDD" id="cd09876">
    <property type="entry name" value="PIN_Nob1-like"/>
    <property type="match status" value="1"/>
</dbReference>
<keyword evidence="4" id="KW-0378">Hydrolase</keyword>
<feature type="region of interest" description="Disordered" evidence="9">
    <location>
        <begin position="386"/>
        <end position="434"/>
    </location>
</feature>
<evidence type="ECO:0000259" key="10">
    <source>
        <dbReference type="Pfam" id="PF08772"/>
    </source>
</evidence>
<organism evidence="12 13">
    <name type="scientific">Cercospora zeae-maydis SCOH1-5</name>
    <dbReference type="NCBI Taxonomy" id="717836"/>
    <lineage>
        <taxon>Eukaryota</taxon>
        <taxon>Fungi</taxon>
        <taxon>Dikarya</taxon>
        <taxon>Ascomycota</taxon>
        <taxon>Pezizomycotina</taxon>
        <taxon>Dothideomycetes</taxon>
        <taxon>Dothideomycetidae</taxon>
        <taxon>Mycosphaerellales</taxon>
        <taxon>Mycosphaerellaceae</taxon>
        <taxon>Cercospora</taxon>
    </lineage>
</organism>
<reference evidence="12" key="1">
    <citation type="journal article" date="2020" name="Stud. Mycol.">
        <title>101 Dothideomycetes genomes: a test case for predicting lifestyles and emergence of pathogens.</title>
        <authorList>
            <person name="Haridas S."/>
            <person name="Albert R."/>
            <person name="Binder M."/>
            <person name="Bloem J."/>
            <person name="Labutti K."/>
            <person name="Salamov A."/>
            <person name="Andreopoulos B."/>
            <person name="Baker S."/>
            <person name="Barry K."/>
            <person name="Bills G."/>
            <person name="Bluhm B."/>
            <person name="Cannon C."/>
            <person name="Castanera R."/>
            <person name="Culley D."/>
            <person name="Daum C."/>
            <person name="Ezra D."/>
            <person name="Gonzalez J."/>
            <person name="Henrissat B."/>
            <person name="Kuo A."/>
            <person name="Liang C."/>
            <person name="Lipzen A."/>
            <person name="Lutzoni F."/>
            <person name="Magnuson J."/>
            <person name="Mondo S."/>
            <person name="Nolan M."/>
            <person name="Ohm R."/>
            <person name="Pangilinan J."/>
            <person name="Park H.-J."/>
            <person name="Ramirez L."/>
            <person name="Alfaro M."/>
            <person name="Sun H."/>
            <person name="Tritt A."/>
            <person name="Yoshinaga Y."/>
            <person name="Zwiers L.-H."/>
            <person name="Turgeon B."/>
            <person name="Goodwin S."/>
            <person name="Spatafora J."/>
            <person name="Crous P."/>
            <person name="Grigoriev I."/>
        </authorList>
    </citation>
    <scope>NUCLEOTIDE SEQUENCE</scope>
    <source>
        <strain evidence="12">SCOH1-5</strain>
    </source>
</reference>
<feature type="compositionally biased region" description="Acidic residues" evidence="9">
    <location>
        <begin position="218"/>
        <end position="227"/>
    </location>
</feature>
<evidence type="ECO:0000256" key="4">
    <source>
        <dbReference type="ARBA" id="ARBA00022801"/>
    </source>
</evidence>
<dbReference type="Gene3D" id="6.20.210.10">
    <property type="entry name" value="Nin one binding (NOB1), Zn-ribbon-like"/>
    <property type="match status" value="1"/>
</dbReference>
<dbReference type="PANTHER" id="PTHR12814:SF2">
    <property type="entry name" value="RNA-BINDING PROTEIN NOB1"/>
    <property type="match status" value="1"/>
</dbReference>
<evidence type="ECO:0000256" key="1">
    <source>
        <dbReference type="ARBA" id="ARBA00005858"/>
    </source>
</evidence>
<dbReference type="GO" id="GO:0030688">
    <property type="term" value="C:preribosome, small subunit precursor"/>
    <property type="evidence" value="ECO:0007669"/>
    <property type="project" value="TreeGrafter"/>
</dbReference>
<accession>A0A6A6F506</accession>
<feature type="binding site" evidence="8">
    <location>
        <position position="297"/>
    </location>
    <ligand>
        <name>Zn(2+)</name>
        <dbReference type="ChEBI" id="CHEBI:29105"/>
    </ligand>
</feature>
<sequence length="434" mass="47255">MATTKAVHTVVLDTGAIIKNEPPVSTLLNQAEELVTVPAIIAEIKDAATRLRVETTLKPFLKIRSPNPTSIRFVTDFARKTGDLTVLSKPDVQIIALTYEIECERNGGDWRLRKMPGQKGLNGAPPTKEAPESQEGAGLQAEQSTAEQADGVAKQSDEAVDAETEPATQESASAVTGATDDVQQLSSELQKADLETDEPVASPDLAQVAAAQNHAEDQPESESDSDSEGWITPSNLKKKQAEDAGASTAQMPEPKTMQVGVLTSDFAMQNVILQINLNLLSPSMSRIKNLKTYVLRCHACFNVCKDLSKQFCPRCGQPTLTRVSCSTNANGEFKLHLKKNMQWNNRGNRYSVPKPVHGTANGKHTGGGKQGWGHDLILAEDQKEYERATAQERRTKERSLMDEDYLPSILTGDRNRSGGRTKVGAGRNVNARKR</sequence>
<dbReference type="InterPro" id="IPR014881">
    <property type="entry name" value="NOB1_Zn-bd"/>
</dbReference>
<keyword evidence="13" id="KW-1185">Reference proteome</keyword>
<feature type="binding site" evidence="8">
    <location>
        <position position="312"/>
    </location>
    <ligand>
        <name>Zn(2+)</name>
        <dbReference type="ChEBI" id="CHEBI:29105"/>
    </ligand>
</feature>
<feature type="region of interest" description="Disordered" evidence="9">
    <location>
        <begin position="209"/>
        <end position="232"/>
    </location>
</feature>
<evidence type="ECO:0000256" key="3">
    <source>
        <dbReference type="ARBA" id="ARBA00022723"/>
    </source>
</evidence>
<keyword evidence="6 7" id="KW-0539">Nucleus</keyword>
<proteinExistence type="inferred from homology"/>
<feature type="compositionally biased region" description="Polar residues" evidence="9">
    <location>
        <begin position="166"/>
        <end position="179"/>
    </location>
</feature>
<dbReference type="GO" id="GO:0030490">
    <property type="term" value="P:maturation of SSU-rRNA"/>
    <property type="evidence" value="ECO:0007669"/>
    <property type="project" value="TreeGrafter"/>
</dbReference>
<protein>
    <recommendedName>
        <fullName evidence="7">20S-pre-rRNA D-site endonuclease NOB1</fullName>
    </recommendedName>
</protein>
<dbReference type="Gene3D" id="3.40.50.1010">
    <property type="entry name" value="5'-nuclease"/>
    <property type="match status" value="1"/>
</dbReference>
<evidence type="ECO:0000256" key="2">
    <source>
        <dbReference type="ARBA" id="ARBA00022722"/>
    </source>
</evidence>
<evidence type="ECO:0000256" key="7">
    <source>
        <dbReference type="PIRNR" id="PIRNR037125"/>
    </source>
</evidence>
<feature type="domain" description="Nin one binding (NOB1) Zn-ribbon-like" evidence="10">
    <location>
        <begin position="287"/>
        <end position="358"/>
    </location>
</feature>
<feature type="binding site" evidence="8">
    <location>
        <position position="300"/>
    </location>
    <ligand>
        <name>Zn(2+)</name>
        <dbReference type="ChEBI" id="CHEBI:29105"/>
    </ligand>
</feature>
<evidence type="ECO:0000313" key="13">
    <source>
        <dbReference type="Proteomes" id="UP000799539"/>
    </source>
</evidence>
<gene>
    <name evidence="12" type="ORF">CERZMDRAFT_49403</name>
</gene>